<feature type="transmembrane region" description="Helical" evidence="18">
    <location>
        <begin position="51"/>
        <end position="71"/>
    </location>
</feature>
<dbReference type="RefSeq" id="WP_013219723.1">
    <property type="nucleotide sequence ID" value="NC_014315.1"/>
</dbReference>
<dbReference type="HOGENOM" id="CLU_151315_2_1_6"/>
<feature type="transmembrane region" description="Helical" evidence="18">
    <location>
        <begin position="86"/>
        <end position="108"/>
    </location>
</feature>
<dbReference type="STRING" id="105559.Nwat_0662"/>
<comment type="pathway">
    <text evidence="3">Carbohydrate metabolism; tricarboxylic acid cycle.</text>
</comment>
<keyword evidence="14 17" id="KW-0408">Iron</keyword>
<keyword evidence="8" id="KW-0816">Tricarboxylic acid cycle</keyword>
<dbReference type="InterPro" id="IPR034804">
    <property type="entry name" value="SQR/QFR_C/D"/>
</dbReference>
<evidence type="ECO:0000313" key="19">
    <source>
        <dbReference type="EMBL" id="ADJ27618.1"/>
    </source>
</evidence>
<dbReference type="GO" id="GO:0017004">
    <property type="term" value="P:cytochrome complex assembly"/>
    <property type="evidence" value="ECO:0007669"/>
    <property type="project" value="TreeGrafter"/>
</dbReference>
<evidence type="ECO:0000256" key="17">
    <source>
        <dbReference type="PIRSR" id="PIRSR000169-2"/>
    </source>
</evidence>
<dbReference type="SUPFAM" id="SSF81343">
    <property type="entry name" value="Fumarate reductase respiratory complex transmembrane subunits"/>
    <property type="match status" value="1"/>
</dbReference>
<evidence type="ECO:0000256" key="16">
    <source>
        <dbReference type="PIRSR" id="PIRSR000169-1"/>
    </source>
</evidence>
<evidence type="ECO:0000256" key="10">
    <source>
        <dbReference type="ARBA" id="ARBA00022692"/>
    </source>
</evidence>
<dbReference type="PANTHER" id="PTHR38689">
    <property type="entry name" value="SUCCINATE DEHYDROGENASE HYDROPHOBIC MEMBRANE ANCHOR SUBUNIT"/>
    <property type="match status" value="1"/>
</dbReference>
<dbReference type="Proteomes" id="UP000000393">
    <property type="component" value="Chromosome"/>
</dbReference>
<name>D8KB84_NITWC</name>
<dbReference type="AlphaFoldDB" id="D8KB84"/>
<evidence type="ECO:0000256" key="14">
    <source>
        <dbReference type="ARBA" id="ARBA00023004"/>
    </source>
</evidence>
<evidence type="ECO:0000256" key="3">
    <source>
        <dbReference type="ARBA" id="ARBA00005163"/>
    </source>
</evidence>
<keyword evidence="12" id="KW-0249">Electron transport</keyword>
<dbReference type="Pfam" id="PF01127">
    <property type="entry name" value="Sdh_cyt"/>
    <property type="match status" value="1"/>
</dbReference>
<comment type="subcellular location">
    <subcellularLocation>
        <location evidence="2">Cell inner membrane</location>
        <topology evidence="2">Multi-pass membrane protein</topology>
    </subcellularLocation>
</comment>
<keyword evidence="5" id="KW-0813">Transport</keyword>
<comment type="function">
    <text evidence="1">Membrane-anchoring subunit of succinate dehydrogenase (SDH).</text>
</comment>
<accession>D8KB84</accession>
<dbReference type="GO" id="GO:0005886">
    <property type="term" value="C:plasma membrane"/>
    <property type="evidence" value="ECO:0007669"/>
    <property type="project" value="UniProtKB-SubCell"/>
</dbReference>
<keyword evidence="20" id="KW-1185">Reference proteome</keyword>
<keyword evidence="13 18" id="KW-1133">Transmembrane helix</keyword>
<dbReference type="GO" id="GO:0006099">
    <property type="term" value="P:tricarboxylic acid cycle"/>
    <property type="evidence" value="ECO:0007669"/>
    <property type="project" value="UniProtKB-UniPathway"/>
</dbReference>
<dbReference type="Gene3D" id="1.20.1300.10">
    <property type="entry name" value="Fumarate reductase/succinate dehydrogenase, transmembrane subunit"/>
    <property type="match status" value="1"/>
</dbReference>
<evidence type="ECO:0000313" key="20">
    <source>
        <dbReference type="Proteomes" id="UP000000393"/>
    </source>
</evidence>
<dbReference type="EMBL" id="CP002086">
    <property type="protein sequence ID" value="ADJ27618.1"/>
    <property type="molecule type" value="Genomic_DNA"/>
</dbReference>
<keyword evidence="11 17" id="KW-0479">Metal-binding</keyword>
<dbReference type="PIRSF" id="PIRSF000169">
    <property type="entry name" value="SDH_D"/>
    <property type="match status" value="1"/>
</dbReference>
<dbReference type="CDD" id="cd03494">
    <property type="entry name" value="SQR_TypeC_SdhD"/>
    <property type="match status" value="1"/>
</dbReference>
<sequence length="109" mass="12470">MKGVMSGLRAWLAQRGTAVTMLVLLLLFLARLMQDSFPTYEAWRAWINDPLVSIMVALFFGALLLHSWIGLRNIILDYVDPTPLRLLAHFLVVVVYSAIGFWVIRILLR</sequence>
<evidence type="ECO:0000256" key="5">
    <source>
        <dbReference type="ARBA" id="ARBA00022448"/>
    </source>
</evidence>
<dbReference type="UniPathway" id="UPA00223"/>
<dbReference type="NCBIfam" id="TIGR02968">
    <property type="entry name" value="succ_dehyd_anc"/>
    <property type="match status" value="1"/>
</dbReference>
<keyword evidence="9 17" id="KW-0349">Heme</keyword>
<gene>
    <name evidence="19" type="ordered locus">Nwat_0662</name>
</gene>
<keyword evidence="15 18" id="KW-0472">Membrane</keyword>
<dbReference type="eggNOG" id="COG2142">
    <property type="taxonomic scope" value="Bacteria"/>
</dbReference>
<dbReference type="GO" id="GO:0046872">
    <property type="term" value="F:metal ion binding"/>
    <property type="evidence" value="ECO:0007669"/>
    <property type="project" value="UniProtKB-KW"/>
</dbReference>
<keyword evidence="10 18" id="KW-0812">Transmembrane</keyword>
<dbReference type="KEGG" id="nwa:Nwat_0662"/>
<proteinExistence type="predicted"/>
<protein>
    <recommendedName>
        <fullName evidence="4">Succinate dehydrogenase hydrophobic membrane anchor subunit</fullName>
    </recommendedName>
</protein>
<evidence type="ECO:0000256" key="12">
    <source>
        <dbReference type="ARBA" id="ARBA00022982"/>
    </source>
</evidence>
<organism evidence="19 20">
    <name type="scientific">Nitrosococcus watsoni (strain C-113)</name>
    <dbReference type="NCBI Taxonomy" id="105559"/>
    <lineage>
        <taxon>Bacteria</taxon>
        <taxon>Pseudomonadati</taxon>
        <taxon>Pseudomonadota</taxon>
        <taxon>Gammaproteobacteria</taxon>
        <taxon>Chromatiales</taxon>
        <taxon>Chromatiaceae</taxon>
        <taxon>Nitrosococcus</taxon>
    </lineage>
</organism>
<evidence type="ECO:0000256" key="11">
    <source>
        <dbReference type="ARBA" id="ARBA00022723"/>
    </source>
</evidence>
<dbReference type="InterPro" id="IPR014312">
    <property type="entry name" value="Succ_DH_anchor"/>
</dbReference>
<evidence type="ECO:0000256" key="18">
    <source>
        <dbReference type="SAM" id="Phobius"/>
    </source>
</evidence>
<evidence type="ECO:0000256" key="2">
    <source>
        <dbReference type="ARBA" id="ARBA00004429"/>
    </source>
</evidence>
<evidence type="ECO:0000256" key="1">
    <source>
        <dbReference type="ARBA" id="ARBA00004050"/>
    </source>
</evidence>
<feature type="binding site" description="axial binding residue" evidence="17">
    <location>
        <position position="66"/>
    </location>
    <ligand>
        <name>heme</name>
        <dbReference type="ChEBI" id="CHEBI:30413"/>
        <note>ligand shared with second transmembrane subunit</note>
    </ligand>
    <ligandPart>
        <name>Fe</name>
        <dbReference type="ChEBI" id="CHEBI:18248"/>
    </ligandPart>
</feature>
<evidence type="ECO:0000256" key="8">
    <source>
        <dbReference type="ARBA" id="ARBA00022532"/>
    </source>
</evidence>
<reference evidence="19 20" key="1">
    <citation type="submission" date="2010-06" db="EMBL/GenBank/DDBJ databases">
        <title>Complete sequence of chromosome of Nitrosococcus watsoni C-113.</title>
        <authorList>
            <consortium name="US DOE Joint Genome Institute"/>
            <person name="Lucas S."/>
            <person name="Copeland A."/>
            <person name="Lapidus A."/>
            <person name="Cheng J.-F."/>
            <person name="Bruce D."/>
            <person name="Goodwin L."/>
            <person name="Pitluck S."/>
            <person name="Malfatti S.A."/>
            <person name="Chain P.S.G."/>
            <person name="Land M."/>
            <person name="Hauser L."/>
            <person name="Kyrpides N."/>
            <person name="Ivanova N."/>
            <person name="Cambell M.A."/>
            <person name="Heidelberg J.F."/>
            <person name="Klotz M.G."/>
            <person name="Woyke T."/>
        </authorList>
    </citation>
    <scope>NUCLEOTIDE SEQUENCE [LARGE SCALE GENOMIC DNA]</scope>
    <source>
        <strain evidence="19 20">C-113</strain>
    </source>
</reference>
<dbReference type="GO" id="GO:0009055">
    <property type="term" value="F:electron transfer activity"/>
    <property type="evidence" value="ECO:0007669"/>
    <property type="project" value="TreeGrafter"/>
</dbReference>
<evidence type="ECO:0000256" key="9">
    <source>
        <dbReference type="ARBA" id="ARBA00022617"/>
    </source>
</evidence>
<dbReference type="GO" id="GO:0020037">
    <property type="term" value="F:heme binding"/>
    <property type="evidence" value="ECO:0007669"/>
    <property type="project" value="InterPro"/>
</dbReference>
<dbReference type="PANTHER" id="PTHR38689:SF1">
    <property type="entry name" value="SUCCINATE DEHYDROGENASE HYDROPHOBIC MEMBRANE ANCHOR SUBUNIT"/>
    <property type="match status" value="1"/>
</dbReference>
<keyword evidence="6" id="KW-1003">Cell membrane</keyword>
<dbReference type="InterPro" id="IPR000701">
    <property type="entry name" value="SuccDH_FuR_B_TM-su"/>
</dbReference>
<evidence type="ECO:0000256" key="7">
    <source>
        <dbReference type="ARBA" id="ARBA00022519"/>
    </source>
</evidence>
<feature type="transmembrane region" description="Helical" evidence="18">
    <location>
        <begin position="12"/>
        <end position="30"/>
    </location>
</feature>
<evidence type="ECO:0000256" key="15">
    <source>
        <dbReference type="ARBA" id="ARBA00023136"/>
    </source>
</evidence>
<evidence type="ECO:0000256" key="6">
    <source>
        <dbReference type="ARBA" id="ARBA00022475"/>
    </source>
</evidence>
<evidence type="ECO:0000256" key="4">
    <source>
        <dbReference type="ARBA" id="ARBA00019425"/>
    </source>
</evidence>
<comment type="cofactor">
    <cofactor evidence="17">
        <name>heme</name>
        <dbReference type="ChEBI" id="CHEBI:30413"/>
    </cofactor>
    <text evidence="17">The heme is bound between the two transmembrane subunits.</text>
</comment>
<feature type="binding site" evidence="16">
    <location>
        <position position="78"/>
    </location>
    <ligand>
        <name>a ubiquinone</name>
        <dbReference type="ChEBI" id="CHEBI:16389"/>
    </ligand>
</feature>
<evidence type="ECO:0000256" key="13">
    <source>
        <dbReference type="ARBA" id="ARBA00022989"/>
    </source>
</evidence>
<keyword evidence="7" id="KW-0997">Cell inner membrane</keyword>